<dbReference type="PANTHER" id="PTHR38248:SF2">
    <property type="entry name" value="FUNK1 11"/>
    <property type="match status" value="1"/>
</dbReference>
<feature type="compositionally biased region" description="Polar residues" evidence="1">
    <location>
        <begin position="268"/>
        <end position="285"/>
    </location>
</feature>
<keyword evidence="3" id="KW-0418">Kinase</keyword>
<evidence type="ECO:0000313" key="4">
    <source>
        <dbReference type="Proteomes" id="UP000001861"/>
    </source>
</evidence>
<dbReference type="EMBL" id="AACS02000007">
    <property type="protein sequence ID" value="EAU81067.1"/>
    <property type="molecule type" value="Genomic_DNA"/>
</dbReference>
<dbReference type="InterPro" id="IPR040976">
    <property type="entry name" value="Pkinase_fungal"/>
</dbReference>
<dbReference type="STRING" id="240176.A8PE83"/>
<dbReference type="OMA" id="WICIFYG"/>
<dbReference type="PANTHER" id="PTHR38248">
    <property type="entry name" value="FUNK1 6"/>
    <property type="match status" value="1"/>
</dbReference>
<dbReference type="GO" id="GO:0016301">
    <property type="term" value="F:kinase activity"/>
    <property type="evidence" value="ECO:0007669"/>
    <property type="project" value="UniProtKB-KW"/>
</dbReference>
<accession>A8PE83</accession>
<name>A8PE83_COPC7</name>
<dbReference type="Proteomes" id="UP000001861">
    <property type="component" value="Unassembled WGS sequence"/>
</dbReference>
<dbReference type="GeneID" id="6017396"/>
<dbReference type="KEGG" id="cci:CC1G_10358"/>
<dbReference type="eggNOG" id="ENOG502S5WB">
    <property type="taxonomic scope" value="Eukaryota"/>
</dbReference>
<dbReference type="OrthoDB" id="5569250at2759"/>
<feature type="domain" description="Fungal-type protein kinase" evidence="2">
    <location>
        <begin position="11"/>
        <end position="140"/>
    </location>
</feature>
<dbReference type="VEuPathDB" id="FungiDB:CC1G_10358"/>
<dbReference type="InParanoid" id="A8PE83"/>
<feature type="region of interest" description="Disordered" evidence="1">
    <location>
        <begin position="266"/>
        <end position="296"/>
    </location>
</feature>
<dbReference type="RefSeq" id="XP_001840744.1">
    <property type="nucleotide sequence ID" value="XM_001840692.1"/>
</dbReference>
<dbReference type="Pfam" id="PF17667">
    <property type="entry name" value="Pkinase_fungal"/>
    <property type="match status" value="1"/>
</dbReference>
<organism evidence="3 4">
    <name type="scientific">Coprinopsis cinerea (strain Okayama-7 / 130 / ATCC MYA-4618 / FGSC 9003)</name>
    <name type="common">Inky cap fungus</name>
    <name type="synonym">Hormographiella aspergillata</name>
    <dbReference type="NCBI Taxonomy" id="240176"/>
    <lineage>
        <taxon>Eukaryota</taxon>
        <taxon>Fungi</taxon>
        <taxon>Dikarya</taxon>
        <taxon>Basidiomycota</taxon>
        <taxon>Agaricomycotina</taxon>
        <taxon>Agaricomycetes</taxon>
        <taxon>Agaricomycetidae</taxon>
        <taxon>Agaricales</taxon>
        <taxon>Agaricineae</taxon>
        <taxon>Psathyrellaceae</taxon>
        <taxon>Coprinopsis</taxon>
    </lineage>
</organism>
<keyword evidence="4" id="KW-1185">Reference proteome</keyword>
<proteinExistence type="predicted"/>
<keyword evidence="3" id="KW-0808">Transferase</keyword>
<evidence type="ECO:0000313" key="3">
    <source>
        <dbReference type="EMBL" id="EAU81067.1"/>
    </source>
</evidence>
<reference evidence="3 4" key="1">
    <citation type="journal article" date="2010" name="Proc. Natl. Acad. Sci. U.S.A.">
        <title>Insights into evolution of multicellular fungi from the assembled chromosomes of the mushroom Coprinopsis cinerea (Coprinus cinereus).</title>
        <authorList>
            <person name="Stajich J.E."/>
            <person name="Wilke S.K."/>
            <person name="Ahren D."/>
            <person name="Au C.H."/>
            <person name="Birren B.W."/>
            <person name="Borodovsky M."/>
            <person name="Burns C."/>
            <person name="Canback B."/>
            <person name="Casselton L.A."/>
            <person name="Cheng C.K."/>
            <person name="Deng J."/>
            <person name="Dietrich F.S."/>
            <person name="Fargo D.C."/>
            <person name="Farman M.L."/>
            <person name="Gathman A.C."/>
            <person name="Goldberg J."/>
            <person name="Guigo R."/>
            <person name="Hoegger P.J."/>
            <person name="Hooker J.B."/>
            <person name="Huggins A."/>
            <person name="James T.Y."/>
            <person name="Kamada T."/>
            <person name="Kilaru S."/>
            <person name="Kodira C."/>
            <person name="Kues U."/>
            <person name="Kupfer D."/>
            <person name="Kwan H.S."/>
            <person name="Lomsadze A."/>
            <person name="Li W."/>
            <person name="Lilly W.W."/>
            <person name="Ma L.J."/>
            <person name="Mackey A.J."/>
            <person name="Manning G."/>
            <person name="Martin F."/>
            <person name="Muraguchi H."/>
            <person name="Natvig D.O."/>
            <person name="Palmerini H."/>
            <person name="Ramesh M.A."/>
            <person name="Rehmeyer C.J."/>
            <person name="Roe B.A."/>
            <person name="Shenoy N."/>
            <person name="Stanke M."/>
            <person name="Ter-Hovhannisyan V."/>
            <person name="Tunlid A."/>
            <person name="Velagapudi R."/>
            <person name="Vision T.J."/>
            <person name="Zeng Q."/>
            <person name="Zolan M.E."/>
            <person name="Pukkila P.J."/>
        </authorList>
    </citation>
    <scope>NUCLEOTIDE SEQUENCE [LARGE SCALE GENOMIC DNA]</scope>
    <source>
        <strain evidence="4">Okayama-7 / 130 / ATCC MYA-4618 / FGSC 9003</strain>
    </source>
</reference>
<protein>
    <submittedName>
        <fullName evidence="3">Other/FunK1 protein kinase</fullName>
    </submittedName>
</protein>
<dbReference type="AlphaFoldDB" id="A8PE83"/>
<gene>
    <name evidence="3" type="ORF">CC1G_10358</name>
</gene>
<dbReference type="SUPFAM" id="SSF56112">
    <property type="entry name" value="Protein kinase-like (PK-like)"/>
    <property type="match status" value="1"/>
</dbReference>
<evidence type="ECO:0000259" key="2">
    <source>
        <dbReference type="Pfam" id="PF17667"/>
    </source>
</evidence>
<comment type="caution">
    <text evidence="3">The sequence shown here is derived from an EMBL/GenBank/DDBJ whole genome shotgun (WGS) entry which is preliminary data.</text>
</comment>
<dbReference type="InterPro" id="IPR011009">
    <property type="entry name" value="Kinase-like_dom_sf"/>
</dbReference>
<dbReference type="Gene3D" id="1.10.510.10">
    <property type="entry name" value="Transferase(Phosphotransferase) domain 1"/>
    <property type="match status" value="1"/>
</dbReference>
<evidence type="ECO:0000256" key="1">
    <source>
        <dbReference type="SAM" id="MobiDB-lite"/>
    </source>
</evidence>
<sequence>MNEHGFSSGTKRRSSRTIFKEIGPPIYKFKTVLDVLYALIDAIRVHQRMVQQAGVLHGNVSINSIIFGGVVPGADSEEGRRVSLVDFDMSISHDCSDAPLSDEHHRTGTRMFQSLNVLKAWRPHGYLDDLESFLYVLLYLIFAFPTPGATPTAQVQRELPKELQDWNADSLREAFKSKSTFMTYGASDLPVPPMWGPHISALIDDLCHHFQPIRAMSSRMQHRNLPKAQRDKLEASFEKKYFDDVDEQYDEVVGYIESAIESILAEQDSANDSEQSTLSDSLSHSRPSKGRREEGI</sequence>